<dbReference type="Gene3D" id="1.10.3130.10">
    <property type="entry name" value="serine acetyltransferase, domain 1"/>
    <property type="match status" value="1"/>
</dbReference>
<protein>
    <submittedName>
        <fullName evidence="2">Serine acetyltransferase 1</fullName>
    </submittedName>
</protein>
<dbReference type="Pfam" id="PF06426">
    <property type="entry name" value="SATase_N"/>
    <property type="match status" value="1"/>
</dbReference>
<comment type="caution">
    <text evidence="2">The sequence shown here is derived from an EMBL/GenBank/DDBJ whole genome shotgun (WGS) entry which is preliminary data.</text>
</comment>
<dbReference type="InterPro" id="IPR010493">
    <property type="entry name" value="Ser_AcTrfase_N"/>
</dbReference>
<dbReference type="SMART" id="SM00971">
    <property type="entry name" value="SATase_N"/>
    <property type="match status" value="1"/>
</dbReference>
<evidence type="ECO:0000259" key="1">
    <source>
        <dbReference type="SMART" id="SM00971"/>
    </source>
</evidence>
<dbReference type="InterPro" id="IPR042122">
    <property type="entry name" value="Ser_AcTrfase_N_sf"/>
</dbReference>
<name>A0ABD1WUK6_9LAMI</name>
<sequence>MESALANHLSTKLSTSSLPSGTLFYLFIGLLTEDQNIMRAVKDDLIAVKERDPTCISYVHCFLNFKGYLACQAHRVAHNWWLTRRKILALLIQNRVSEVFAVDIHPGAKIGRGILFYHATRVVIGETTVIGNNVNFA</sequence>
<feature type="domain" description="Serine acetyltransferase N-terminal" evidence="1">
    <location>
        <begin position="1"/>
        <end position="73"/>
    </location>
</feature>
<evidence type="ECO:0000313" key="2">
    <source>
        <dbReference type="EMBL" id="KAL2553354.1"/>
    </source>
</evidence>
<dbReference type="Gene3D" id="2.160.10.10">
    <property type="entry name" value="Hexapeptide repeat proteins"/>
    <property type="match status" value="1"/>
</dbReference>
<dbReference type="Proteomes" id="UP001604277">
    <property type="component" value="Unassembled WGS sequence"/>
</dbReference>
<reference evidence="3" key="1">
    <citation type="submission" date="2024-07" db="EMBL/GenBank/DDBJ databases">
        <title>Two chromosome-level genome assemblies of Korean endemic species Abeliophyllum distichum and Forsythia ovata (Oleaceae).</title>
        <authorList>
            <person name="Jang H."/>
        </authorList>
    </citation>
    <scope>NUCLEOTIDE SEQUENCE [LARGE SCALE GENOMIC DNA]</scope>
</reference>
<organism evidence="2 3">
    <name type="scientific">Forsythia ovata</name>
    <dbReference type="NCBI Taxonomy" id="205694"/>
    <lineage>
        <taxon>Eukaryota</taxon>
        <taxon>Viridiplantae</taxon>
        <taxon>Streptophyta</taxon>
        <taxon>Embryophyta</taxon>
        <taxon>Tracheophyta</taxon>
        <taxon>Spermatophyta</taxon>
        <taxon>Magnoliopsida</taxon>
        <taxon>eudicotyledons</taxon>
        <taxon>Gunneridae</taxon>
        <taxon>Pentapetalae</taxon>
        <taxon>asterids</taxon>
        <taxon>lamiids</taxon>
        <taxon>Lamiales</taxon>
        <taxon>Oleaceae</taxon>
        <taxon>Forsythieae</taxon>
        <taxon>Forsythia</taxon>
    </lineage>
</organism>
<dbReference type="InterPro" id="IPR011004">
    <property type="entry name" value="Trimer_LpxA-like_sf"/>
</dbReference>
<dbReference type="EMBL" id="JBFOLJ010000002">
    <property type="protein sequence ID" value="KAL2553354.1"/>
    <property type="molecule type" value="Genomic_DNA"/>
</dbReference>
<gene>
    <name evidence="2" type="ORF">Fot_06973</name>
</gene>
<evidence type="ECO:0000313" key="3">
    <source>
        <dbReference type="Proteomes" id="UP001604277"/>
    </source>
</evidence>
<accession>A0ABD1WUK6</accession>
<keyword evidence="3" id="KW-1185">Reference proteome</keyword>
<dbReference type="PANTHER" id="PTHR42811">
    <property type="entry name" value="SERINE ACETYLTRANSFERASE"/>
    <property type="match status" value="1"/>
</dbReference>
<dbReference type="AlphaFoldDB" id="A0ABD1WUK6"/>
<dbReference type="SUPFAM" id="SSF51161">
    <property type="entry name" value="Trimeric LpxA-like enzymes"/>
    <property type="match status" value="1"/>
</dbReference>
<proteinExistence type="predicted"/>